<feature type="transmembrane region" description="Helical" evidence="1">
    <location>
        <begin position="297"/>
        <end position="320"/>
    </location>
</feature>
<keyword evidence="5" id="KW-1185">Reference proteome</keyword>
<name>A0A1H7WGV9_9PAST</name>
<dbReference type="AlphaFoldDB" id="A0A1H7WGV9"/>
<reference evidence="3" key="2">
    <citation type="submission" date="2016-10" db="EMBL/GenBank/DDBJ databases">
        <authorList>
            <person name="de Groot N.N."/>
        </authorList>
    </citation>
    <scope>NUCLEOTIDE SEQUENCE [LARGE SCALE GENOMIC DNA]</scope>
    <source>
        <strain evidence="3">DSM 24204</strain>
    </source>
</reference>
<reference evidence="4" key="1">
    <citation type="submission" date="2016-10" db="EMBL/GenBank/DDBJ databases">
        <authorList>
            <person name="Varghese N."/>
            <person name="Submissions S."/>
        </authorList>
    </citation>
    <scope>NUCLEOTIDE SEQUENCE [LARGE SCALE GENOMIC DNA]</scope>
    <source>
        <strain evidence="4">DSM 24204</strain>
    </source>
</reference>
<feature type="transmembrane region" description="Helical" evidence="1">
    <location>
        <begin position="35"/>
        <end position="55"/>
    </location>
</feature>
<evidence type="ECO:0008006" key="6">
    <source>
        <dbReference type="Google" id="ProtNLM"/>
    </source>
</evidence>
<evidence type="ECO:0000313" key="3">
    <source>
        <dbReference type="EMBL" id="SEM20731.1"/>
    </source>
</evidence>
<proteinExistence type="predicted"/>
<feature type="transmembrane region" description="Helical" evidence="1">
    <location>
        <begin position="12"/>
        <end position="28"/>
    </location>
</feature>
<evidence type="ECO:0000256" key="1">
    <source>
        <dbReference type="SAM" id="Phobius"/>
    </source>
</evidence>
<dbReference type="GeneID" id="83544128"/>
<feature type="transmembrane region" description="Helical" evidence="1">
    <location>
        <begin position="106"/>
        <end position="126"/>
    </location>
</feature>
<keyword evidence="1" id="KW-0472">Membrane</keyword>
<dbReference type="Proteomes" id="UP001224812">
    <property type="component" value="Unassembled WGS sequence"/>
</dbReference>
<dbReference type="Proteomes" id="UP000198883">
    <property type="component" value="Unassembled WGS sequence"/>
</dbReference>
<dbReference type="EMBL" id="JASAVS010000007">
    <property type="protein sequence ID" value="MDP8085163.1"/>
    <property type="molecule type" value="Genomic_DNA"/>
</dbReference>
<accession>A0A1H7WGV9</accession>
<keyword evidence="1" id="KW-1133">Transmembrane helix</keyword>
<protein>
    <recommendedName>
        <fullName evidence="6">EpsG family protein</fullName>
    </recommendedName>
</protein>
<keyword evidence="1" id="KW-0812">Transmembrane</keyword>
<evidence type="ECO:0000313" key="2">
    <source>
        <dbReference type="EMBL" id="MDP8085163.1"/>
    </source>
</evidence>
<dbReference type="STRING" id="97481.SAMN05444853_10847"/>
<feature type="transmembrane region" description="Helical" evidence="1">
    <location>
        <begin position="138"/>
        <end position="156"/>
    </location>
</feature>
<evidence type="ECO:0000313" key="5">
    <source>
        <dbReference type="Proteomes" id="UP001224812"/>
    </source>
</evidence>
<sequence length="384" mass="44159">MNISLDLVDYLYSVVIFFTTFIFAIIIGRKFKLSLNMIVVLFLWHSLFSIIYYTISLLPNSTYDSVDYYLASSQEDLGGVSVGTQFIRYFTSFFTKGFGFSYLGNFLLYNMIGVVGFFAFVASLKKTNVYKVSNCKKYFFYMLIFLPSLSFWSSAIGKDVFSFMAIGLSIYSMIDKPKYFLFSISVLFMFLVRPHVAMIMLVAMMLSVMVYSKTKFYIKFSFVAIGLVVAFVAIPFAIQYVGIQGDISYSRVIEYIQYRQTLNQQGGSSLNISSISLPMQLITYVLRPFPFEAHNSFALFTSLENVFLLLIFIKGIALFLKKSKSTIRYNYVYMLSFSIVSWVLLATTTANLGLASRQKWMFVPVICFLIFAKWQKRDSKHDNE</sequence>
<gene>
    <name evidence="2" type="ORF">QJT92_04380</name>
    <name evidence="3" type="ORF">SAMN05444853_10847</name>
</gene>
<dbReference type="OrthoDB" id="6195545at2"/>
<evidence type="ECO:0000313" key="4">
    <source>
        <dbReference type="Proteomes" id="UP000198883"/>
    </source>
</evidence>
<feature type="transmembrane region" description="Helical" evidence="1">
    <location>
        <begin position="216"/>
        <end position="238"/>
    </location>
</feature>
<dbReference type="RefSeq" id="WP_090921322.1">
    <property type="nucleotide sequence ID" value="NZ_CP016180.1"/>
</dbReference>
<feature type="transmembrane region" description="Helical" evidence="1">
    <location>
        <begin position="179"/>
        <end position="204"/>
    </location>
</feature>
<reference evidence="2 5" key="3">
    <citation type="journal article" date="2023" name="Front. Microbiol.">
        <title>Phylogeography and host specificity of Pasteurellaceae pathogenic to sea-farmed fish in the north-east Atlantic.</title>
        <authorList>
            <person name="Gulla S."/>
            <person name="Colquhoun D.J."/>
            <person name="Olsen A.B."/>
            <person name="Spilsberg B."/>
            <person name="Lagesen K."/>
            <person name="Aakesson C.P."/>
            <person name="Strom S."/>
            <person name="Manji F."/>
            <person name="Birkbeck T.H."/>
            <person name="Nilsen H.K."/>
        </authorList>
    </citation>
    <scope>NUCLEOTIDE SEQUENCE [LARGE SCALE GENOMIC DNA]</scope>
    <source>
        <strain evidence="2 5">VIO11850</strain>
    </source>
</reference>
<dbReference type="EMBL" id="FOBN01000008">
    <property type="protein sequence ID" value="SEM20731.1"/>
    <property type="molecule type" value="Genomic_DNA"/>
</dbReference>
<organism evidence="3 4">
    <name type="scientific">Phocoenobacter skyensis</name>
    <dbReference type="NCBI Taxonomy" id="97481"/>
    <lineage>
        <taxon>Bacteria</taxon>
        <taxon>Pseudomonadati</taxon>
        <taxon>Pseudomonadota</taxon>
        <taxon>Gammaproteobacteria</taxon>
        <taxon>Pasteurellales</taxon>
        <taxon>Pasteurellaceae</taxon>
        <taxon>Phocoenobacter</taxon>
    </lineage>
</organism>
<feature type="transmembrane region" description="Helical" evidence="1">
    <location>
        <begin position="332"/>
        <end position="352"/>
    </location>
</feature>